<dbReference type="Gene3D" id="3.20.20.140">
    <property type="entry name" value="Metal-dependent hydrolases"/>
    <property type="match status" value="1"/>
</dbReference>
<dbReference type="AlphaFoldDB" id="A0AA45C883"/>
<dbReference type="Gene3D" id="2.30.40.10">
    <property type="entry name" value="Urease, subunit C, domain 1"/>
    <property type="match status" value="1"/>
</dbReference>
<evidence type="ECO:0000313" key="2">
    <source>
        <dbReference type="EMBL" id="PWJ95925.1"/>
    </source>
</evidence>
<dbReference type="Proteomes" id="UP000245921">
    <property type="component" value="Unassembled WGS sequence"/>
</dbReference>
<organism evidence="2 3">
    <name type="scientific">Oceanotoga teriensis</name>
    <dbReference type="NCBI Taxonomy" id="515440"/>
    <lineage>
        <taxon>Bacteria</taxon>
        <taxon>Thermotogati</taxon>
        <taxon>Thermotogota</taxon>
        <taxon>Thermotogae</taxon>
        <taxon>Petrotogales</taxon>
        <taxon>Petrotogaceae</taxon>
        <taxon>Oceanotoga</taxon>
    </lineage>
</organism>
<dbReference type="InterPro" id="IPR051781">
    <property type="entry name" value="Metallo-dep_Hydrolase"/>
</dbReference>
<dbReference type="Pfam" id="PF01979">
    <property type="entry name" value="Amidohydro_1"/>
    <property type="match status" value="1"/>
</dbReference>
<dbReference type="SUPFAM" id="SSF51556">
    <property type="entry name" value="Metallo-dependent hydrolases"/>
    <property type="match status" value="1"/>
</dbReference>
<dbReference type="PANTHER" id="PTHR43135">
    <property type="entry name" value="ALPHA-D-RIBOSE 1-METHYLPHOSPHONATE 5-TRIPHOSPHATE DIPHOSPHATASE"/>
    <property type="match status" value="1"/>
</dbReference>
<dbReference type="SUPFAM" id="SSF51338">
    <property type="entry name" value="Composite domain of metallo-dependent hydrolases"/>
    <property type="match status" value="1"/>
</dbReference>
<feature type="domain" description="Amidohydrolase-related" evidence="1">
    <location>
        <begin position="50"/>
        <end position="381"/>
    </location>
</feature>
<reference evidence="2 3" key="1">
    <citation type="submission" date="2018-05" db="EMBL/GenBank/DDBJ databases">
        <title>Genomic Encyclopedia of Type Strains, Phase IV (KMG-IV): sequencing the most valuable type-strain genomes for metagenomic binning, comparative biology and taxonomic classification.</title>
        <authorList>
            <person name="Goeker M."/>
        </authorList>
    </citation>
    <scope>NUCLEOTIDE SEQUENCE [LARGE SCALE GENOMIC DNA]</scope>
    <source>
        <strain evidence="2 3">DSM 24906</strain>
    </source>
</reference>
<evidence type="ECO:0000313" key="3">
    <source>
        <dbReference type="Proteomes" id="UP000245921"/>
    </source>
</evidence>
<dbReference type="InterPro" id="IPR011059">
    <property type="entry name" value="Metal-dep_hydrolase_composite"/>
</dbReference>
<keyword evidence="3" id="KW-1185">Reference proteome</keyword>
<comment type="caution">
    <text evidence="2">The sequence shown here is derived from an EMBL/GenBank/DDBJ whole genome shotgun (WGS) entry which is preliminary data.</text>
</comment>
<protein>
    <submittedName>
        <fullName evidence="2">Imidazolonepropionase-like amidohydrolase</fullName>
    </submittedName>
</protein>
<dbReference type="InterPro" id="IPR006680">
    <property type="entry name" value="Amidohydro-rel"/>
</dbReference>
<gene>
    <name evidence="2" type="ORF">C7380_103104</name>
</gene>
<accession>A0AA45C883</accession>
<dbReference type="RefSeq" id="WP_109604042.1">
    <property type="nucleotide sequence ID" value="NZ_JAMHJO010000007.1"/>
</dbReference>
<dbReference type="InterPro" id="IPR032466">
    <property type="entry name" value="Metal_Hydrolase"/>
</dbReference>
<dbReference type="PANTHER" id="PTHR43135:SF3">
    <property type="entry name" value="ALPHA-D-RIBOSE 1-METHYLPHOSPHONATE 5-TRIPHOSPHATE DIPHOSPHATASE"/>
    <property type="match status" value="1"/>
</dbReference>
<dbReference type="GO" id="GO:0016810">
    <property type="term" value="F:hydrolase activity, acting on carbon-nitrogen (but not peptide) bonds"/>
    <property type="evidence" value="ECO:0007669"/>
    <property type="project" value="InterPro"/>
</dbReference>
<dbReference type="EMBL" id="QGGI01000003">
    <property type="protein sequence ID" value="PWJ95925.1"/>
    <property type="molecule type" value="Genomic_DNA"/>
</dbReference>
<proteinExistence type="predicted"/>
<dbReference type="CDD" id="cd01309">
    <property type="entry name" value="Met_dep_hydrolase_C"/>
    <property type="match status" value="1"/>
</dbReference>
<evidence type="ECO:0000259" key="1">
    <source>
        <dbReference type="Pfam" id="PF01979"/>
    </source>
</evidence>
<name>A0AA45C883_9BACT</name>
<sequence>MKILFKNATIVTIEKEPFKGDLLIENDIIKKISKEIKDSADEIIDAENKFLLPGFIDAHSHIGVFEEGVGEGAHQDGNEMTDPITPQVRTIDAFITDDAAIKRALAGGVTTVNVVPGSANLIGGQGAILKFKSNILDEMIIKQPSGLKMALGENPKRVYDSKGKMPSTRLGNAALIREYFIKVKNYMKNKNKALKEDKDFDIDIKFEIGEKVLNKEIPARIHAHRKDDIVTAIRLSEEFDFDLIIEHATEAYKIPEFISKKNVPLILGPIFGFRTKLELKDATYDSVRILNDHNVLCAMMCDHPVIHLEHANINAGLAMRYGAKEDDVLKMLTINPAKILKIDDEVGSLKEGKKADIVLWSNHPFDLKAKAEKVFIEGKQVFSL</sequence>